<feature type="domain" description="Chitin-binding type-2" evidence="6">
    <location>
        <begin position="39"/>
        <end position="96"/>
    </location>
</feature>
<reference evidence="7" key="1">
    <citation type="submission" date="2022-03" db="EMBL/GenBank/DDBJ databases">
        <authorList>
            <person name="Lindestad O."/>
        </authorList>
    </citation>
    <scope>NUCLEOTIDE SEQUENCE</scope>
</reference>
<evidence type="ECO:0000256" key="4">
    <source>
        <dbReference type="ARBA" id="ARBA00023157"/>
    </source>
</evidence>
<gene>
    <name evidence="7" type="primary">jg7711</name>
    <name evidence="7" type="ORF">PAEG_LOCUS11967</name>
</gene>
<evidence type="ECO:0000313" key="8">
    <source>
        <dbReference type="Proteomes" id="UP000838756"/>
    </source>
</evidence>
<organism evidence="7 8">
    <name type="scientific">Pararge aegeria aegeria</name>
    <dbReference type="NCBI Taxonomy" id="348720"/>
    <lineage>
        <taxon>Eukaryota</taxon>
        <taxon>Metazoa</taxon>
        <taxon>Ecdysozoa</taxon>
        <taxon>Arthropoda</taxon>
        <taxon>Hexapoda</taxon>
        <taxon>Insecta</taxon>
        <taxon>Pterygota</taxon>
        <taxon>Neoptera</taxon>
        <taxon>Endopterygota</taxon>
        <taxon>Lepidoptera</taxon>
        <taxon>Glossata</taxon>
        <taxon>Ditrysia</taxon>
        <taxon>Papilionoidea</taxon>
        <taxon>Nymphalidae</taxon>
        <taxon>Satyrinae</taxon>
        <taxon>Satyrini</taxon>
        <taxon>Parargina</taxon>
        <taxon>Pararge</taxon>
    </lineage>
</organism>
<keyword evidence="1" id="KW-0147">Chitin-binding</keyword>
<dbReference type="PANTHER" id="PTHR23301">
    <property type="entry name" value="CHITIN BINDING PERITROPHIN-A"/>
    <property type="match status" value="1"/>
</dbReference>
<evidence type="ECO:0000313" key="7">
    <source>
        <dbReference type="EMBL" id="CAH2234070.1"/>
    </source>
</evidence>
<keyword evidence="8" id="KW-1185">Reference proteome</keyword>
<dbReference type="EMBL" id="CAKXAJ010025026">
    <property type="protein sequence ID" value="CAH2234070.1"/>
    <property type="molecule type" value="Genomic_DNA"/>
</dbReference>
<keyword evidence="5" id="KW-0325">Glycoprotein</keyword>
<dbReference type="InterPro" id="IPR051940">
    <property type="entry name" value="Chitin_bind-dev_reg"/>
</dbReference>
<dbReference type="AlphaFoldDB" id="A0A8S4RE36"/>
<dbReference type="PANTHER" id="PTHR23301:SF0">
    <property type="entry name" value="CHITIN-BINDING TYPE-2 DOMAIN-CONTAINING PROTEIN-RELATED"/>
    <property type="match status" value="1"/>
</dbReference>
<dbReference type="Gene3D" id="2.170.140.10">
    <property type="entry name" value="Chitin binding domain"/>
    <property type="match status" value="2"/>
</dbReference>
<comment type="caution">
    <text evidence="7">The sequence shown here is derived from an EMBL/GenBank/DDBJ whole genome shotgun (WGS) entry which is preliminary data.</text>
</comment>
<keyword evidence="4" id="KW-1015">Disulfide bond</keyword>
<dbReference type="SUPFAM" id="SSF57625">
    <property type="entry name" value="Invertebrate chitin-binding proteins"/>
    <property type="match status" value="2"/>
</dbReference>
<evidence type="ECO:0000256" key="5">
    <source>
        <dbReference type="ARBA" id="ARBA00023180"/>
    </source>
</evidence>
<dbReference type="PROSITE" id="PS50940">
    <property type="entry name" value="CHIT_BIND_II"/>
    <property type="match status" value="2"/>
</dbReference>
<dbReference type="InterPro" id="IPR002557">
    <property type="entry name" value="Chitin-bd_dom"/>
</dbReference>
<dbReference type="Proteomes" id="UP000838756">
    <property type="component" value="Unassembled WGS sequence"/>
</dbReference>
<evidence type="ECO:0000259" key="6">
    <source>
        <dbReference type="PROSITE" id="PS50940"/>
    </source>
</evidence>
<dbReference type="GO" id="GO:0005576">
    <property type="term" value="C:extracellular region"/>
    <property type="evidence" value="ECO:0007669"/>
    <property type="project" value="InterPro"/>
</dbReference>
<dbReference type="OrthoDB" id="6929818at2759"/>
<feature type="domain" description="Chitin-binding type-2" evidence="6">
    <location>
        <begin position="102"/>
        <end position="165"/>
    </location>
</feature>
<evidence type="ECO:0000256" key="1">
    <source>
        <dbReference type="ARBA" id="ARBA00022669"/>
    </source>
</evidence>
<protein>
    <submittedName>
        <fullName evidence="7">Jg7711 protein</fullName>
    </submittedName>
</protein>
<dbReference type="Pfam" id="PF01607">
    <property type="entry name" value="CBM_14"/>
    <property type="match status" value="2"/>
</dbReference>
<keyword evidence="3" id="KW-0677">Repeat</keyword>
<dbReference type="GO" id="GO:0008061">
    <property type="term" value="F:chitin binding"/>
    <property type="evidence" value="ECO:0007669"/>
    <property type="project" value="UniProtKB-KW"/>
</dbReference>
<keyword evidence="2" id="KW-0732">Signal</keyword>
<dbReference type="InterPro" id="IPR036508">
    <property type="entry name" value="Chitin-bd_dom_sf"/>
</dbReference>
<evidence type="ECO:0000256" key="3">
    <source>
        <dbReference type="ARBA" id="ARBA00022737"/>
    </source>
</evidence>
<sequence>MALGVHNEHHLDSQNDPPYQQDLVVNNVFLLLSEKANPTAECPHRDGFFPAGTDDCGMYIVCHAGVALLEHCPAGLVFNFEKDVCDWPINVPQCNKPRALESFVCPATQNTEDGFIRKYRYGRSCKEFIACQEEQPRLLSCDGGLYFDEKTESCVDSELVADCDA</sequence>
<proteinExistence type="predicted"/>
<evidence type="ECO:0000256" key="2">
    <source>
        <dbReference type="ARBA" id="ARBA00022729"/>
    </source>
</evidence>
<name>A0A8S4RE36_9NEOP</name>
<dbReference type="SMART" id="SM00494">
    <property type="entry name" value="ChtBD2"/>
    <property type="match status" value="2"/>
</dbReference>
<accession>A0A8S4RE36</accession>